<organism evidence="10 11">
    <name type="scientific">Methylophaga thiooxydans</name>
    <dbReference type="NCBI Taxonomy" id="392484"/>
    <lineage>
        <taxon>Bacteria</taxon>
        <taxon>Pseudomonadati</taxon>
        <taxon>Pseudomonadota</taxon>
        <taxon>Gammaproteobacteria</taxon>
        <taxon>Thiotrichales</taxon>
        <taxon>Piscirickettsiaceae</taxon>
        <taxon>Methylophaga</taxon>
    </lineage>
</organism>
<evidence type="ECO:0000256" key="1">
    <source>
        <dbReference type="ARBA" id="ARBA00001936"/>
    </source>
</evidence>
<keyword evidence="6" id="KW-0378">Hydrolase</keyword>
<keyword evidence="10" id="KW-0255">Endonuclease</keyword>
<keyword evidence="8" id="KW-0234">DNA repair</keyword>
<evidence type="ECO:0000313" key="11">
    <source>
        <dbReference type="Proteomes" id="UP000029999"/>
    </source>
</evidence>
<dbReference type="PANTHER" id="PTHR15822">
    <property type="entry name" value="TRAF AND TNF RECEPTOR-ASSOCIATED PROTEIN"/>
    <property type="match status" value="1"/>
</dbReference>
<evidence type="ECO:0000256" key="6">
    <source>
        <dbReference type="ARBA" id="ARBA00022801"/>
    </source>
</evidence>
<dbReference type="InterPro" id="IPR005135">
    <property type="entry name" value="Endo/exonuclease/phosphatase"/>
</dbReference>
<dbReference type="GO" id="GO:0046872">
    <property type="term" value="F:metal ion binding"/>
    <property type="evidence" value="ECO:0007669"/>
    <property type="project" value="UniProtKB-KW"/>
</dbReference>
<comment type="caution">
    <text evidence="10">The sequence shown here is derived from an EMBL/GenBank/DDBJ whole genome shotgun (WGS) entry which is preliminary data.</text>
</comment>
<sequence length="250" mass="29084">MSQNQLRILTYNLHKGFNTSNREFTLHPIRDALVATNADIMLLQEIQGAHSEHGLTHQHWPKEPHFEFLASDVWPHYAYAKNAVYSVGHHGNAILSKYPLQSWENINVSPFTWASRSLLHGEIKLPWSDEVLHIICIHLGLIGMERRRQFVTLCERIDAHVPHDAPLIVAGDFNDWAGQAEKRLSQHLNLKEAFRTLHNRYARTWPSWMPVLKMDRIYYRGMEPIICERPPHSTWNRLSDHAPLLASFEL</sequence>
<evidence type="ECO:0000256" key="8">
    <source>
        <dbReference type="ARBA" id="ARBA00023204"/>
    </source>
</evidence>
<dbReference type="SUPFAM" id="SSF56219">
    <property type="entry name" value="DNase I-like"/>
    <property type="match status" value="1"/>
</dbReference>
<evidence type="ECO:0000259" key="9">
    <source>
        <dbReference type="Pfam" id="PF03372"/>
    </source>
</evidence>
<dbReference type="STRING" id="392484.LP43_1065"/>
<proteinExistence type="predicted"/>
<evidence type="ECO:0000256" key="5">
    <source>
        <dbReference type="ARBA" id="ARBA00022763"/>
    </source>
</evidence>
<dbReference type="Pfam" id="PF03372">
    <property type="entry name" value="Exo_endo_phos"/>
    <property type="match status" value="1"/>
</dbReference>
<dbReference type="GO" id="GO:0004527">
    <property type="term" value="F:exonuclease activity"/>
    <property type="evidence" value="ECO:0007669"/>
    <property type="project" value="UniProtKB-KW"/>
</dbReference>
<dbReference type="InterPro" id="IPR036691">
    <property type="entry name" value="Endo/exonu/phosph_ase_sf"/>
</dbReference>
<dbReference type="RefSeq" id="WP_036312729.1">
    <property type="nucleotide sequence ID" value="NZ_JADFAB010000028.1"/>
</dbReference>
<evidence type="ECO:0000256" key="3">
    <source>
        <dbReference type="ARBA" id="ARBA00022722"/>
    </source>
</evidence>
<dbReference type="PANTHER" id="PTHR15822:SF4">
    <property type="entry name" value="TYROSYL-DNA PHOSPHODIESTERASE 2"/>
    <property type="match status" value="1"/>
</dbReference>
<accession>A0A0A0BK23</accession>
<dbReference type="EMBL" id="JRQD01000002">
    <property type="protein sequence ID" value="KGM07454.1"/>
    <property type="molecule type" value="Genomic_DNA"/>
</dbReference>
<evidence type="ECO:0000256" key="4">
    <source>
        <dbReference type="ARBA" id="ARBA00022723"/>
    </source>
</evidence>
<reference evidence="10 11" key="1">
    <citation type="submission" date="2014-09" db="EMBL/GenBank/DDBJ databases">
        <authorList>
            <person name="Grob C."/>
            <person name="Taubert M."/>
            <person name="Howat A.M."/>
            <person name="Burns O.J."/>
            <person name="Dixon J.L."/>
            <person name="Chen Y."/>
            <person name="Murrell J.C."/>
        </authorList>
    </citation>
    <scope>NUCLEOTIDE SEQUENCE [LARGE SCALE GENOMIC DNA]</scope>
    <source>
        <strain evidence="10">L4</strain>
    </source>
</reference>
<dbReference type="AlphaFoldDB" id="A0A0A0BK23"/>
<feature type="domain" description="Endonuclease/exonuclease/phosphatase" evidence="9">
    <location>
        <begin position="9"/>
        <end position="241"/>
    </location>
</feature>
<evidence type="ECO:0000256" key="7">
    <source>
        <dbReference type="ARBA" id="ARBA00022842"/>
    </source>
</evidence>
<dbReference type="InterPro" id="IPR051547">
    <property type="entry name" value="TDP2-like"/>
</dbReference>
<keyword evidence="4" id="KW-0479">Metal-binding</keyword>
<keyword evidence="5" id="KW-0227">DNA damage</keyword>
<evidence type="ECO:0000313" key="10">
    <source>
        <dbReference type="EMBL" id="KGM07454.1"/>
    </source>
</evidence>
<dbReference type="Gene3D" id="3.60.10.10">
    <property type="entry name" value="Endonuclease/exonuclease/phosphatase"/>
    <property type="match status" value="1"/>
</dbReference>
<comment type="cofactor">
    <cofactor evidence="1">
        <name>Mn(2+)</name>
        <dbReference type="ChEBI" id="CHEBI:29035"/>
    </cofactor>
</comment>
<dbReference type="GO" id="GO:0004519">
    <property type="term" value="F:endonuclease activity"/>
    <property type="evidence" value="ECO:0007669"/>
    <property type="project" value="UniProtKB-KW"/>
</dbReference>
<protein>
    <submittedName>
        <fullName evidence="10">Endonuclease/Exonuclease/phosphatase family protein</fullName>
    </submittedName>
</protein>
<keyword evidence="10" id="KW-0269">Exonuclease</keyword>
<gene>
    <name evidence="10" type="ORF">LP43_1065</name>
</gene>
<evidence type="ECO:0000256" key="2">
    <source>
        <dbReference type="ARBA" id="ARBA00001946"/>
    </source>
</evidence>
<name>A0A0A0BK23_9GAMM</name>
<dbReference type="GO" id="GO:0006281">
    <property type="term" value="P:DNA repair"/>
    <property type="evidence" value="ECO:0007669"/>
    <property type="project" value="UniProtKB-KW"/>
</dbReference>
<comment type="cofactor">
    <cofactor evidence="2">
        <name>Mg(2+)</name>
        <dbReference type="ChEBI" id="CHEBI:18420"/>
    </cofactor>
</comment>
<dbReference type="Proteomes" id="UP000029999">
    <property type="component" value="Unassembled WGS sequence"/>
</dbReference>
<keyword evidence="7" id="KW-0460">Magnesium</keyword>
<keyword evidence="3" id="KW-0540">Nuclease</keyword>